<comment type="caution">
    <text evidence="16">Lacks conserved residue(s) required for the propagation of feature annotation.</text>
</comment>
<dbReference type="PANTHER" id="PTHR31689:SF0">
    <property type="entry name" value="DIAMINOPIMELATE EPIMERASE"/>
    <property type="match status" value="1"/>
</dbReference>
<dbReference type="EC" id="2.5.1.75" evidence="16"/>
<comment type="pathway">
    <text evidence="3 17">Amino-acid biosynthesis; L-lysine biosynthesis via DAP pathway; DL-2,6-diaminopimelate from LL-2,6-diaminopimelate: step 1/1.</text>
</comment>
<reference evidence="22 23" key="1">
    <citation type="submission" date="2018-05" db="EMBL/GenBank/DDBJ databases">
        <title>Micromonosporas from Atacama Desert.</title>
        <authorList>
            <person name="Carro L."/>
            <person name="Golinska P."/>
            <person name="Klenk H.-P."/>
            <person name="Goodfellow M."/>
        </authorList>
    </citation>
    <scope>NUCLEOTIDE SEQUENCE [LARGE SCALE GENOMIC DNA]</scope>
    <source>
        <strain evidence="22 23">4G51</strain>
    </source>
</reference>
<feature type="binding site" evidence="17">
    <location>
        <begin position="387"/>
        <end position="388"/>
    </location>
    <ligand>
        <name>substrate</name>
    </ligand>
</feature>
<dbReference type="Gene3D" id="3.10.310.10">
    <property type="entry name" value="Diaminopimelate Epimerase, Chain A, domain 1"/>
    <property type="match status" value="2"/>
</dbReference>
<dbReference type="GO" id="GO:0005829">
    <property type="term" value="C:cytosol"/>
    <property type="evidence" value="ECO:0007669"/>
    <property type="project" value="TreeGrafter"/>
</dbReference>
<proteinExistence type="inferred from homology"/>
<dbReference type="GO" id="GO:0008033">
    <property type="term" value="P:tRNA processing"/>
    <property type="evidence" value="ECO:0007669"/>
    <property type="project" value="UniProtKB-UniRule"/>
</dbReference>
<sequence length="586" mass="61303">MRGTVVAVVGPTAAGKSALSIALAQALDGEVVNADSMQLYRGMDIGTAKLTPAEREGVPHHLLDIWDVTEPASVAEYQRLARAAVDDILARGRVPLLVGGSGLYVRAVLEQFEFPGTDPAVRARLEAELAAVGPAPLYARLTEADPAAAAGILPGNGRRIVRALEVIELTGAPFTASLPEPTPYYPSVQLGVDLDTALLDERIALRVDRMWADGLVAETRTLVGAGLPEGRTASRALGYQQVLRFLAGELTEVEAHDETIRATRRFVRRQRSWFRRDPRIHWLDSASSAFVETALRVVTIGDDGGVEFTKGHGTGNDFVILPDPDGALDLTPGLVAAICDRRRGIGGDGVLRVVRAAKHPEGAALAGDAEWFMDYWNSDGSFAEMCGNGARVFVRYLLETGLATPSGAALPVATRAGVVRARVEGEAIAVEMRRPLLYATATATLGGLTLPGAAVDVGNPHLVCALPAGLDLAALDLTRAPDVDPGVFPAGVNVEFTAPGEPVDGTDGHVLMRVYERGSAETLSCGTGACAVGAVALRDAGQDTGTITVDVPGGRLTVTVTDDSCWLSGPAVLVATGELTPGALLS</sequence>
<evidence type="ECO:0000256" key="2">
    <source>
        <dbReference type="ARBA" id="ARBA00003213"/>
    </source>
</evidence>
<evidence type="ECO:0000256" key="9">
    <source>
        <dbReference type="ARBA" id="ARBA00022741"/>
    </source>
</evidence>
<feature type="site" description="Interaction with substrate tRNA" evidence="16">
    <location>
        <position position="101"/>
    </location>
</feature>
<keyword evidence="11 16" id="KW-0460">Magnesium</keyword>
<dbReference type="OrthoDB" id="9776390at2"/>
<dbReference type="InterPro" id="IPR018022">
    <property type="entry name" value="IPT"/>
</dbReference>
<dbReference type="EMBL" id="QGKS01000049">
    <property type="protein sequence ID" value="PWR17364.1"/>
    <property type="molecule type" value="Genomic_DNA"/>
</dbReference>
<dbReference type="InterPro" id="IPR027417">
    <property type="entry name" value="P-loop_NTPase"/>
</dbReference>
<keyword evidence="17" id="KW-0963">Cytoplasm</keyword>
<dbReference type="Pfam" id="PF01715">
    <property type="entry name" value="IPPT"/>
    <property type="match status" value="1"/>
</dbReference>
<name>A0A317DSL0_9ACTN</name>
<feature type="binding site" evidence="17">
    <location>
        <position position="493"/>
    </location>
    <ligand>
        <name>substrate</name>
    </ligand>
</feature>
<keyword evidence="13 17" id="KW-0413">Isomerase</keyword>
<dbReference type="SUPFAM" id="SSF54506">
    <property type="entry name" value="Diaminopimelate epimerase-like"/>
    <property type="match status" value="2"/>
</dbReference>
<feature type="binding site" evidence="17">
    <location>
        <position position="459"/>
    </location>
    <ligand>
        <name>substrate</name>
    </ligand>
</feature>
<dbReference type="Pfam" id="PF01678">
    <property type="entry name" value="DAP_epimerase"/>
    <property type="match status" value="2"/>
</dbReference>
<evidence type="ECO:0000256" key="13">
    <source>
        <dbReference type="ARBA" id="ARBA00023235"/>
    </source>
</evidence>
<dbReference type="GO" id="GO:0008837">
    <property type="term" value="F:diaminopimelate epimerase activity"/>
    <property type="evidence" value="ECO:0007669"/>
    <property type="project" value="UniProtKB-UniRule"/>
</dbReference>
<comment type="catalytic activity">
    <reaction evidence="15 17">
        <text>(2S,6S)-2,6-diaminopimelate = meso-2,6-diaminopimelate</text>
        <dbReference type="Rhea" id="RHEA:15393"/>
        <dbReference type="ChEBI" id="CHEBI:57609"/>
        <dbReference type="ChEBI" id="CHEBI:57791"/>
        <dbReference type="EC" id="5.1.1.7"/>
    </reaction>
</comment>
<comment type="catalytic activity">
    <reaction evidence="14 16 19">
        <text>adenosine(37) in tRNA + dimethylallyl diphosphate = N(6)-dimethylallyladenosine(37) in tRNA + diphosphate</text>
        <dbReference type="Rhea" id="RHEA:26482"/>
        <dbReference type="Rhea" id="RHEA-COMP:10162"/>
        <dbReference type="Rhea" id="RHEA-COMP:10375"/>
        <dbReference type="ChEBI" id="CHEBI:33019"/>
        <dbReference type="ChEBI" id="CHEBI:57623"/>
        <dbReference type="ChEBI" id="CHEBI:74411"/>
        <dbReference type="ChEBI" id="CHEBI:74415"/>
        <dbReference type="EC" id="2.5.1.75"/>
    </reaction>
</comment>
<evidence type="ECO:0000256" key="16">
    <source>
        <dbReference type="HAMAP-Rule" id="MF_00185"/>
    </source>
</evidence>
<evidence type="ECO:0000313" key="22">
    <source>
        <dbReference type="EMBL" id="PWR17364.1"/>
    </source>
</evidence>
<feature type="site" description="Could be important to modulate the pK values of the two catalytic cysteine residues" evidence="17">
    <location>
        <position position="461"/>
    </location>
</feature>
<evidence type="ECO:0000256" key="7">
    <source>
        <dbReference type="ARBA" id="ARBA00022679"/>
    </source>
</evidence>
<feature type="binding site" evidence="17">
    <location>
        <position position="377"/>
    </location>
    <ligand>
        <name>substrate</name>
    </ligand>
</feature>
<dbReference type="GO" id="GO:0005524">
    <property type="term" value="F:ATP binding"/>
    <property type="evidence" value="ECO:0007669"/>
    <property type="project" value="UniProtKB-UniRule"/>
</dbReference>
<dbReference type="HAMAP" id="MF_00185">
    <property type="entry name" value="IPP_trans"/>
    <property type="match status" value="1"/>
</dbReference>
<comment type="subunit">
    <text evidence="17">Homodimer.</text>
</comment>
<dbReference type="NCBIfam" id="TIGR00174">
    <property type="entry name" value="miaA"/>
    <property type="match status" value="1"/>
</dbReference>
<evidence type="ECO:0000256" key="19">
    <source>
        <dbReference type="RuleBase" id="RU003783"/>
    </source>
</evidence>
<feature type="binding site" evidence="17">
    <location>
        <begin position="516"/>
        <end position="517"/>
    </location>
    <ligand>
        <name>substrate</name>
    </ligand>
</feature>
<gene>
    <name evidence="17" type="primary">dapF</name>
    <name evidence="16" type="synonym">miaA</name>
    <name evidence="22" type="ORF">DKT69_00435</name>
</gene>
<feature type="binding site" evidence="17">
    <location>
        <position position="316"/>
    </location>
    <ligand>
        <name>substrate</name>
    </ligand>
</feature>
<keyword evidence="9 16" id="KW-0547">Nucleotide-binding</keyword>
<comment type="cofactor">
    <cofactor evidence="1 16">
        <name>Mg(2+)</name>
        <dbReference type="ChEBI" id="CHEBI:18420"/>
    </cofactor>
</comment>
<comment type="caution">
    <text evidence="22">The sequence shown here is derived from an EMBL/GenBank/DDBJ whole genome shotgun (WGS) entry which is preliminary data.</text>
</comment>
<dbReference type="GO" id="GO:0009089">
    <property type="term" value="P:lysine biosynthetic process via diaminopimelate"/>
    <property type="evidence" value="ECO:0007669"/>
    <property type="project" value="UniProtKB-UniRule"/>
</dbReference>
<keyword evidence="10 16" id="KW-0067">ATP-binding</keyword>
<keyword evidence="8 16" id="KW-0819">tRNA processing</keyword>
<evidence type="ECO:0000256" key="12">
    <source>
        <dbReference type="ARBA" id="ARBA00023154"/>
    </source>
</evidence>
<accession>A0A317DSL0</accession>
<dbReference type="InterPro" id="IPR001653">
    <property type="entry name" value="DAP_epimerase_DapF"/>
</dbReference>
<comment type="subcellular location">
    <subcellularLocation>
        <location evidence="17">Cytoplasm</location>
    </subcellularLocation>
</comment>
<evidence type="ECO:0000256" key="1">
    <source>
        <dbReference type="ARBA" id="ARBA00001946"/>
    </source>
</evidence>
<feature type="binding site" evidence="17">
    <location>
        <begin position="526"/>
        <end position="527"/>
    </location>
    <ligand>
        <name>substrate</name>
    </ligand>
</feature>
<evidence type="ECO:0000256" key="14">
    <source>
        <dbReference type="ARBA" id="ARBA00049563"/>
    </source>
</evidence>
<feature type="binding site" evidence="16">
    <location>
        <begin position="12"/>
        <end position="17"/>
    </location>
    <ligand>
        <name>substrate</name>
    </ligand>
</feature>
<dbReference type="InterPro" id="IPR018510">
    <property type="entry name" value="DAP_epimerase_AS"/>
</dbReference>
<evidence type="ECO:0000256" key="20">
    <source>
        <dbReference type="RuleBase" id="RU003784"/>
    </source>
</evidence>
<dbReference type="PANTHER" id="PTHR31689">
    <property type="entry name" value="DIAMINOPIMELATE EPIMERASE, CHLOROPLASTIC"/>
    <property type="match status" value="1"/>
</dbReference>
<evidence type="ECO:0000256" key="8">
    <source>
        <dbReference type="ARBA" id="ARBA00022694"/>
    </source>
</evidence>
<feature type="binding site" evidence="16">
    <location>
        <begin position="10"/>
        <end position="17"/>
    </location>
    <ligand>
        <name>ATP</name>
        <dbReference type="ChEBI" id="CHEBI:30616"/>
    </ligand>
</feature>
<evidence type="ECO:0000256" key="21">
    <source>
        <dbReference type="RuleBase" id="RU003785"/>
    </source>
</evidence>
<comment type="function">
    <text evidence="17">Catalyzes the stereoinversion of LL-2,6-diaminopimelate (L,L-DAP) to meso-diaminopimelate (meso-DAP), a precursor of L-lysine and an essential component of the bacterial peptidoglycan.</text>
</comment>
<dbReference type="PROSITE" id="PS01326">
    <property type="entry name" value="DAP_EPIMERASE"/>
    <property type="match status" value="1"/>
</dbReference>
<feature type="site" description="Could be important to modulate the pK values of the two catalytic cysteine residues" evidence="17">
    <location>
        <position position="516"/>
    </location>
</feature>
<feature type="region of interest" description="Interaction with substrate tRNA" evidence="16">
    <location>
        <begin position="35"/>
        <end position="38"/>
    </location>
</feature>
<evidence type="ECO:0000256" key="5">
    <source>
        <dbReference type="ARBA" id="ARBA00010219"/>
    </source>
</evidence>
<comment type="function">
    <text evidence="2 16 20">Catalyzes the transfer of a dimethylallyl group onto the adenine at position 37 in tRNAs that read codons beginning with uridine, leading to the formation of N6-(dimethylallyl)adenosine (i(6)A).</text>
</comment>
<dbReference type="NCBIfam" id="TIGR00652">
    <property type="entry name" value="DapF"/>
    <property type="match status" value="1"/>
</dbReference>
<dbReference type="GO" id="GO:0052381">
    <property type="term" value="F:tRNA dimethylallyltransferase activity"/>
    <property type="evidence" value="ECO:0007669"/>
    <property type="project" value="UniProtKB-UniRule"/>
</dbReference>
<protein>
    <recommendedName>
        <fullName evidence="16 17">Multifunctional fusion protein</fullName>
    </recommendedName>
    <domain>
        <recommendedName>
            <fullName evidence="16">tRNA dimethylallyltransferase</fullName>
            <ecNumber evidence="16">2.5.1.75</ecNumber>
        </recommendedName>
        <alternativeName>
            <fullName evidence="16">Dimethylallyl diphosphate:tRNA dimethylallyltransferase</fullName>
        </alternativeName>
        <alternativeName>
            <fullName evidence="16">Isopentenyl-diphosphate:tRNA isopentenyltransferase</fullName>
            <shortName evidence="16">DMAPP:tRNA dimethylallyltransferase</shortName>
            <shortName evidence="16">DMATase</shortName>
            <shortName evidence="16">IPP transferase</shortName>
            <shortName evidence="16">IPPT</shortName>
            <shortName evidence="16">IPTase</shortName>
        </alternativeName>
    </domain>
    <domain>
        <recommendedName>
            <fullName evidence="17">Diaminopimelate epimerase</fullName>
            <shortName evidence="17">DAP epimerase</shortName>
            <ecNumber evidence="17">5.1.1.7</ecNumber>
        </recommendedName>
        <alternativeName>
            <fullName evidence="17">PLP-independent amino acid racemase</fullName>
        </alternativeName>
    </domain>
</protein>
<dbReference type="FunFam" id="1.10.20.140:FF:000001">
    <property type="entry name" value="tRNA dimethylallyltransferase"/>
    <property type="match status" value="1"/>
</dbReference>
<evidence type="ECO:0000256" key="15">
    <source>
        <dbReference type="ARBA" id="ARBA00051712"/>
    </source>
</evidence>
<evidence type="ECO:0000256" key="6">
    <source>
        <dbReference type="ARBA" id="ARBA00022605"/>
    </source>
</evidence>
<dbReference type="Gene3D" id="3.40.50.300">
    <property type="entry name" value="P-loop containing nucleotide triphosphate hydrolases"/>
    <property type="match status" value="1"/>
</dbReference>
<evidence type="ECO:0000256" key="10">
    <source>
        <dbReference type="ARBA" id="ARBA00022840"/>
    </source>
</evidence>
<comment type="similarity">
    <text evidence="4 16 21">Belongs to the IPP transferase family.</text>
</comment>
<evidence type="ECO:0000256" key="17">
    <source>
        <dbReference type="HAMAP-Rule" id="MF_00197"/>
    </source>
</evidence>
<comment type="subunit">
    <text evidence="16">Monomer.</text>
</comment>
<evidence type="ECO:0000256" key="4">
    <source>
        <dbReference type="ARBA" id="ARBA00005842"/>
    </source>
</evidence>
<feature type="active site" description="Proton donor" evidence="17">
    <location>
        <position position="386"/>
    </location>
</feature>
<dbReference type="EC" id="5.1.1.7" evidence="17"/>
<organism evidence="22 23">
    <name type="scientific">Micromonospora sicca</name>
    <dbReference type="NCBI Taxonomy" id="2202420"/>
    <lineage>
        <taxon>Bacteria</taxon>
        <taxon>Bacillati</taxon>
        <taxon>Actinomycetota</taxon>
        <taxon>Actinomycetes</taxon>
        <taxon>Micromonosporales</taxon>
        <taxon>Micromonosporaceae</taxon>
        <taxon>Micromonospora</taxon>
    </lineage>
</organism>
<dbReference type="Proteomes" id="UP000246050">
    <property type="component" value="Unassembled WGS sequence"/>
</dbReference>
<evidence type="ECO:0000313" key="23">
    <source>
        <dbReference type="Proteomes" id="UP000246050"/>
    </source>
</evidence>
<feature type="site" description="Interaction with substrate tRNA" evidence="16">
    <location>
        <position position="122"/>
    </location>
</feature>
<feature type="active site" evidence="18">
    <location>
        <position position="386"/>
    </location>
</feature>
<feature type="active site" description="Proton acceptor" evidence="17">
    <location>
        <position position="525"/>
    </location>
</feature>
<keyword evidence="7 16" id="KW-0808">Transferase</keyword>
<dbReference type="SUPFAM" id="SSF52540">
    <property type="entry name" value="P-loop containing nucleoside triphosphate hydrolases"/>
    <property type="match status" value="1"/>
</dbReference>
<evidence type="ECO:0000256" key="11">
    <source>
        <dbReference type="ARBA" id="ARBA00022842"/>
    </source>
</evidence>
<evidence type="ECO:0000256" key="3">
    <source>
        <dbReference type="ARBA" id="ARBA00005196"/>
    </source>
</evidence>
<comment type="similarity">
    <text evidence="5 17">Belongs to the diaminopimelate epimerase family.</text>
</comment>
<dbReference type="AlphaFoldDB" id="A0A317DSL0"/>
<dbReference type="UniPathway" id="UPA00034">
    <property type="reaction ID" value="UER00025"/>
</dbReference>
<dbReference type="HAMAP" id="MF_00197">
    <property type="entry name" value="DAP_epimerase"/>
    <property type="match status" value="1"/>
</dbReference>
<dbReference type="Gene3D" id="1.10.20.140">
    <property type="match status" value="1"/>
</dbReference>
<keyword evidence="6 17" id="KW-0028">Amino-acid biosynthesis</keyword>
<evidence type="ECO:0000256" key="18">
    <source>
        <dbReference type="PROSITE-ProRule" id="PRU10125"/>
    </source>
</evidence>
<keyword evidence="12 17" id="KW-0457">Lysine biosynthesis</keyword>